<dbReference type="InterPro" id="IPR013022">
    <property type="entry name" value="Xyl_isomerase-like_TIM-brl"/>
</dbReference>
<feature type="domain" description="Xylose isomerase-like TIM barrel" evidence="1">
    <location>
        <begin position="82"/>
        <end position="300"/>
    </location>
</feature>
<evidence type="ECO:0000313" key="2">
    <source>
        <dbReference type="EMBL" id="ASV76157.1"/>
    </source>
</evidence>
<dbReference type="InterPro" id="IPR036237">
    <property type="entry name" value="Xyl_isomerase-like_sf"/>
</dbReference>
<dbReference type="Gene3D" id="3.20.20.150">
    <property type="entry name" value="Divalent-metal-dependent TIM barrel enzymes"/>
    <property type="match status" value="1"/>
</dbReference>
<dbReference type="PANTHER" id="PTHR12110:SF41">
    <property type="entry name" value="INOSOSE DEHYDRATASE"/>
    <property type="match status" value="1"/>
</dbReference>
<dbReference type="Proteomes" id="UP000215086">
    <property type="component" value="Chromosome"/>
</dbReference>
<dbReference type="NCBIfam" id="TIGR01409">
    <property type="entry name" value="TAT_signal_seq"/>
    <property type="match status" value="1"/>
</dbReference>
<dbReference type="InterPro" id="IPR019546">
    <property type="entry name" value="TAT_signal_bac_arc"/>
</dbReference>
<dbReference type="EMBL" id="CP018477">
    <property type="protein sequence ID" value="ASV76157.1"/>
    <property type="molecule type" value="Genomic_DNA"/>
</dbReference>
<evidence type="ECO:0000259" key="1">
    <source>
        <dbReference type="Pfam" id="PF01261"/>
    </source>
</evidence>
<proteinExistence type="predicted"/>
<sequence length="316" mass="35382">MFFLANSERRCSMSQTFVTRRDFVKTTGVAVLAGGLTGFQLRTSLAEGQRLAEGAPHAEKLGWRLGCQAYSFNRFTFYEAIEKTASLGLHYIEAYPGQTLSKEKPDAKTNESLSPEDRKEVKKRLADAGVKLVNYGVVGLPANEGACRRVFDFAKDMGIETIVSEPPFDAFDIIEKLCEEYQINVAIHNHPKPSTYWNPDTVLKVCEGRSKRIGACADTGHWMRSEINPLEAIKKLEGRIISFHFKDLNRYGMGAHDVPWGTGQADVPALLKEIKRQGIKAVFSIEYEYNWENSLPEIAECVKFFDKVAAELLSSA</sequence>
<dbReference type="AlphaFoldDB" id="A0A286RJM5"/>
<evidence type="ECO:0000313" key="3">
    <source>
        <dbReference type="Proteomes" id="UP000215086"/>
    </source>
</evidence>
<dbReference type="InterPro" id="IPR006311">
    <property type="entry name" value="TAT_signal"/>
</dbReference>
<organism evidence="2 3">
    <name type="scientific">Thermogutta terrifontis</name>
    <dbReference type="NCBI Taxonomy" id="1331910"/>
    <lineage>
        <taxon>Bacteria</taxon>
        <taxon>Pseudomonadati</taxon>
        <taxon>Planctomycetota</taxon>
        <taxon>Planctomycetia</taxon>
        <taxon>Pirellulales</taxon>
        <taxon>Thermoguttaceae</taxon>
        <taxon>Thermogutta</taxon>
    </lineage>
</organism>
<keyword evidence="3" id="KW-1185">Reference proteome</keyword>
<dbReference type="Pfam" id="PF01261">
    <property type="entry name" value="AP_endonuc_2"/>
    <property type="match status" value="1"/>
</dbReference>
<dbReference type="PROSITE" id="PS51318">
    <property type="entry name" value="TAT"/>
    <property type="match status" value="1"/>
</dbReference>
<protein>
    <recommendedName>
        <fullName evidence="1">Xylose isomerase-like TIM barrel domain-containing protein</fullName>
    </recommendedName>
</protein>
<accession>A0A286RJM5</accession>
<dbReference type="PANTHER" id="PTHR12110">
    <property type="entry name" value="HYDROXYPYRUVATE ISOMERASE"/>
    <property type="match status" value="1"/>
</dbReference>
<reference evidence="2 3" key="1">
    <citation type="journal article" name="Front. Microbiol.">
        <title>Sugar Metabolism of the First Thermophilic Planctomycete Thermogutta terrifontis: Comparative Genomic and Transcriptomic Approaches.</title>
        <authorList>
            <person name="Elcheninov A.G."/>
            <person name="Menzel P."/>
            <person name="Gudbergsdottir S.R."/>
            <person name="Slesarev A.I."/>
            <person name="Kadnikov V.V."/>
            <person name="Krogh A."/>
            <person name="Bonch-Osmolovskaya E.A."/>
            <person name="Peng X."/>
            <person name="Kublanov I.V."/>
        </authorList>
    </citation>
    <scope>NUCLEOTIDE SEQUENCE [LARGE SCALE GENOMIC DNA]</scope>
    <source>
        <strain evidence="2 3">R1</strain>
    </source>
</reference>
<dbReference type="InterPro" id="IPR050312">
    <property type="entry name" value="IolE/XylAMocC-like"/>
</dbReference>
<name>A0A286RJM5_9BACT</name>
<dbReference type="SUPFAM" id="SSF51658">
    <property type="entry name" value="Xylose isomerase-like"/>
    <property type="match status" value="1"/>
</dbReference>
<gene>
    <name evidence="2" type="ORF">THTE_3556</name>
</gene>
<dbReference type="KEGG" id="ttf:THTE_3556"/>